<dbReference type="SMART" id="SM00220">
    <property type="entry name" value="S_TKc"/>
    <property type="match status" value="1"/>
</dbReference>
<proteinExistence type="predicted"/>
<evidence type="ECO:0000259" key="8">
    <source>
        <dbReference type="PROSITE" id="PS50011"/>
    </source>
</evidence>
<name>A0A5C6AVN7_9BACT</name>
<dbReference type="InterPro" id="IPR000719">
    <property type="entry name" value="Prot_kinase_dom"/>
</dbReference>
<protein>
    <submittedName>
        <fullName evidence="9">Serine/threonine-protein kinase PknA</fullName>
        <ecNumber evidence="9">2.7.11.1</ecNumber>
    </submittedName>
</protein>
<gene>
    <name evidence="9" type="primary">pknA_1</name>
    <name evidence="9" type="ORF">Pla100_00300</name>
</gene>
<feature type="compositionally biased region" description="Polar residues" evidence="6">
    <location>
        <begin position="376"/>
        <end position="386"/>
    </location>
</feature>
<keyword evidence="7" id="KW-0472">Membrane</keyword>
<dbReference type="PROSITE" id="PS00107">
    <property type="entry name" value="PROTEIN_KINASE_ATP"/>
    <property type="match status" value="1"/>
</dbReference>
<keyword evidence="7" id="KW-0812">Transmembrane</keyword>
<dbReference type="GO" id="GO:0005524">
    <property type="term" value="F:ATP binding"/>
    <property type="evidence" value="ECO:0007669"/>
    <property type="project" value="UniProtKB-UniRule"/>
</dbReference>
<dbReference type="GO" id="GO:0004674">
    <property type="term" value="F:protein serine/threonine kinase activity"/>
    <property type="evidence" value="ECO:0007669"/>
    <property type="project" value="UniProtKB-EC"/>
</dbReference>
<keyword evidence="10" id="KW-1185">Reference proteome</keyword>
<dbReference type="Gene3D" id="3.30.200.20">
    <property type="entry name" value="Phosphorylase Kinase, domain 1"/>
    <property type="match status" value="1"/>
</dbReference>
<evidence type="ECO:0000256" key="6">
    <source>
        <dbReference type="SAM" id="MobiDB-lite"/>
    </source>
</evidence>
<dbReference type="OrthoDB" id="6111975at2"/>
<sequence length="673" mass="74084">MSEFEYLGPYRIGNVIGRGGMGSVYEATHAKSGEVVAVKLIAQHVADDERFRRRFNGEIETLRRLRHPGIVRLIGYGEEAGRLFYSMELVHGESLQQRIREVKRMGWLPTVDIAIQVCSALKHAHDIGAIHRDLKPANLILTPANEVKLVDFGITKLFGYGEQTMAGSVLGTADYMAPEQADGGPVTPRTDLYALGSVMYAMMAGRSPFAGKKLTQVIESLKNERAVPLELINPDIPHEVVEIVHHLLEKDPKRRPPTALSVMKRLKATRAGLQRGRTVALESELTRGGDLLGPSEPPTPESDTHHSHLTDAGKVGGGGVQSPNSDTSTENRRHAENGSRVHSKKPSGNVSDESIGDDPLIIQGDPDFTNEALPPTRSSEMETSAGETDFVTGHPETPKTRFQSIDSDEQASTFLGRLDTPHSSTHVWVQWASVAAMVAILGGGVYLFARAVATPTADELFASIEAAEADGNLTLHENQIERFLIHYAQDDRIEQVRRWESQADLERTLKRIAAAARRAGGIERLEPATQSFYKAMAMRESSIDAARTQLIAWLNVFAPRSGPGELDDANNLVEENAKPPAGSTPVDELRRRMRDRETGRLAELAREELERLVQSDASPSRLDERLIALRERLAVAESLPKDAKERMILSLIQLYLDEPWAAPVIQQAKGMLP</sequence>
<dbReference type="Gene3D" id="1.10.510.10">
    <property type="entry name" value="Transferase(Phosphotransferase) domain 1"/>
    <property type="match status" value="1"/>
</dbReference>
<feature type="compositionally biased region" description="Basic and acidic residues" evidence="6">
    <location>
        <begin position="302"/>
        <end position="311"/>
    </location>
</feature>
<evidence type="ECO:0000256" key="2">
    <source>
        <dbReference type="ARBA" id="ARBA00022741"/>
    </source>
</evidence>
<dbReference type="EC" id="2.7.11.1" evidence="9"/>
<feature type="binding site" evidence="5">
    <location>
        <position position="39"/>
    </location>
    <ligand>
        <name>ATP</name>
        <dbReference type="ChEBI" id="CHEBI:30616"/>
    </ligand>
</feature>
<dbReference type="PANTHER" id="PTHR43289">
    <property type="entry name" value="MITOGEN-ACTIVATED PROTEIN KINASE KINASE KINASE 20-RELATED"/>
    <property type="match status" value="1"/>
</dbReference>
<evidence type="ECO:0000313" key="9">
    <source>
        <dbReference type="EMBL" id="TWU03112.1"/>
    </source>
</evidence>
<dbReference type="CDD" id="cd14014">
    <property type="entry name" value="STKc_PknB_like"/>
    <property type="match status" value="1"/>
</dbReference>
<dbReference type="PROSITE" id="PS50011">
    <property type="entry name" value="PROTEIN_KINASE_DOM"/>
    <property type="match status" value="1"/>
</dbReference>
<comment type="caution">
    <text evidence="9">The sequence shown here is derived from an EMBL/GenBank/DDBJ whole genome shotgun (WGS) entry which is preliminary data.</text>
</comment>
<reference evidence="9 10" key="1">
    <citation type="submission" date="2019-02" db="EMBL/GenBank/DDBJ databases">
        <title>Deep-cultivation of Planctomycetes and their phenomic and genomic characterization uncovers novel biology.</title>
        <authorList>
            <person name="Wiegand S."/>
            <person name="Jogler M."/>
            <person name="Boedeker C."/>
            <person name="Pinto D."/>
            <person name="Vollmers J."/>
            <person name="Rivas-Marin E."/>
            <person name="Kohn T."/>
            <person name="Peeters S.H."/>
            <person name="Heuer A."/>
            <person name="Rast P."/>
            <person name="Oberbeckmann S."/>
            <person name="Bunk B."/>
            <person name="Jeske O."/>
            <person name="Meyerdierks A."/>
            <person name="Storesund J.E."/>
            <person name="Kallscheuer N."/>
            <person name="Luecker S."/>
            <person name="Lage O.M."/>
            <person name="Pohl T."/>
            <person name="Merkel B.J."/>
            <person name="Hornburger P."/>
            <person name="Mueller R.-W."/>
            <person name="Bruemmer F."/>
            <person name="Labrenz M."/>
            <person name="Spormann A.M."/>
            <person name="Op Den Camp H."/>
            <person name="Overmann J."/>
            <person name="Amann R."/>
            <person name="Jetten M.S.M."/>
            <person name="Mascher T."/>
            <person name="Medema M.H."/>
            <person name="Devos D.P."/>
            <person name="Kaster A.-K."/>
            <person name="Ovreas L."/>
            <person name="Rohde M."/>
            <person name="Galperin M.Y."/>
            <person name="Jogler C."/>
        </authorList>
    </citation>
    <scope>NUCLEOTIDE SEQUENCE [LARGE SCALE GENOMIC DNA]</scope>
    <source>
        <strain evidence="9 10">Pla100</strain>
    </source>
</reference>
<dbReference type="PANTHER" id="PTHR43289:SF6">
    <property type="entry name" value="SERINE_THREONINE-PROTEIN KINASE NEKL-3"/>
    <property type="match status" value="1"/>
</dbReference>
<keyword evidence="1 9" id="KW-0808">Transferase</keyword>
<organism evidence="9 10">
    <name type="scientific">Neorhodopirellula pilleata</name>
    <dbReference type="NCBI Taxonomy" id="2714738"/>
    <lineage>
        <taxon>Bacteria</taxon>
        <taxon>Pseudomonadati</taxon>
        <taxon>Planctomycetota</taxon>
        <taxon>Planctomycetia</taxon>
        <taxon>Pirellulales</taxon>
        <taxon>Pirellulaceae</taxon>
        <taxon>Neorhodopirellula</taxon>
    </lineage>
</organism>
<dbReference type="Proteomes" id="UP000316213">
    <property type="component" value="Unassembled WGS sequence"/>
</dbReference>
<accession>A0A5C6AVN7</accession>
<evidence type="ECO:0000256" key="4">
    <source>
        <dbReference type="ARBA" id="ARBA00022840"/>
    </source>
</evidence>
<keyword evidence="2 5" id="KW-0547">Nucleotide-binding</keyword>
<keyword evidence="4 5" id="KW-0067">ATP-binding</keyword>
<dbReference type="RefSeq" id="WP_146575695.1">
    <property type="nucleotide sequence ID" value="NZ_SJPM01000001.1"/>
</dbReference>
<feature type="transmembrane region" description="Helical" evidence="7">
    <location>
        <begin position="428"/>
        <end position="449"/>
    </location>
</feature>
<dbReference type="AlphaFoldDB" id="A0A5C6AVN7"/>
<feature type="domain" description="Protein kinase" evidence="8">
    <location>
        <begin position="10"/>
        <end position="266"/>
    </location>
</feature>
<evidence type="ECO:0000256" key="1">
    <source>
        <dbReference type="ARBA" id="ARBA00022679"/>
    </source>
</evidence>
<feature type="compositionally biased region" description="Basic and acidic residues" evidence="6">
    <location>
        <begin position="329"/>
        <end position="339"/>
    </location>
</feature>
<keyword evidence="7" id="KW-1133">Transmembrane helix</keyword>
<dbReference type="InterPro" id="IPR011009">
    <property type="entry name" value="Kinase-like_dom_sf"/>
</dbReference>
<dbReference type="SUPFAM" id="SSF56112">
    <property type="entry name" value="Protein kinase-like (PK-like)"/>
    <property type="match status" value="1"/>
</dbReference>
<evidence type="ECO:0000256" key="7">
    <source>
        <dbReference type="SAM" id="Phobius"/>
    </source>
</evidence>
<dbReference type="EMBL" id="SJPM01000001">
    <property type="protein sequence ID" value="TWU03112.1"/>
    <property type="molecule type" value="Genomic_DNA"/>
</dbReference>
<evidence type="ECO:0000313" key="10">
    <source>
        <dbReference type="Proteomes" id="UP000316213"/>
    </source>
</evidence>
<evidence type="ECO:0000256" key="5">
    <source>
        <dbReference type="PROSITE-ProRule" id="PRU10141"/>
    </source>
</evidence>
<keyword evidence="3 9" id="KW-0418">Kinase</keyword>
<dbReference type="Pfam" id="PF00069">
    <property type="entry name" value="Pkinase"/>
    <property type="match status" value="1"/>
</dbReference>
<evidence type="ECO:0000256" key="3">
    <source>
        <dbReference type="ARBA" id="ARBA00022777"/>
    </source>
</evidence>
<dbReference type="InterPro" id="IPR017441">
    <property type="entry name" value="Protein_kinase_ATP_BS"/>
</dbReference>
<feature type="region of interest" description="Disordered" evidence="6">
    <location>
        <begin position="271"/>
        <end position="406"/>
    </location>
</feature>